<reference evidence="2 3" key="1">
    <citation type="journal article" date="2023" name="BMC Biotechnol.">
        <title>Vitis rotundifolia cv Carlos genome sequencing.</title>
        <authorList>
            <person name="Huff M."/>
            <person name="Hulse-Kemp A."/>
            <person name="Scheffler B."/>
            <person name="Youngblood R."/>
            <person name="Simpson S."/>
            <person name="Babiker E."/>
            <person name="Staton M."/>
        </authorList>
    </citation>
    <scope>NUCLEOTIDE SEQUENCE [LARGE SCALE GENOMIC DNA]</scope>
    <source>
        <tissue evidence="2">Leaf</tissue>
    </source>
</reference>
<dbReference type="EMBL" id="JARBHA010000003">
    <property type="protein sequence ID" value="KAJ9704784.1"/>
    <property type="molecule type" value="Genomic_DNA"/>
</dbReference>
<dbReference type="PRINTS" id="PR00111">
    <property type="entry name" value="ABHYDROLASE"/>
</dbReference>
<gene>
    <name evidence="2" type="ORF">PVL29_003029</name>
</gene>
<keyword evidence="3" id="KW-1185">Reference proteome</keyword>
<sequence length="284" mass="32407">MVNTVTLYKSLLQTLMKLGGVEPRKVEIEPGTVMNFWVPTKPKTEEIIQKPRVVFVHGFGADGILTHYSVYVPDLLFFGGSTTSARNRSPRFQTECLATGLRKLGVERCVVVGLSYGGMIGFKMGELYPDLVQAIVVCGFMEALTESLSSARLKGLGQRRWSDILLPATAEGVKELFRVATHWLPPWIPNRIFKDYFEVMFSHRKEREELLEAMVIKDEDFTPHHYHQRIFVVWGDDDKLFHLELKAKLQYIEKAGHLAQLERPCVYNAHLKQILASLTTDKQL</sequence>
<dbReference type="InterPro" id="IPR000073">
    <property type="entry name" value="AB_hydrolase_1"/>
</dbReference>
<dbReference type="SUPFAM" id="SSF53474">
    <property type="entry name" value="alpha/beta-Hydrolases"/>
    <property type="match status" value="1"/>
</dbReference>
<accession>A0AA39E2H2</accession>
<name>A0AA39E2H2_VITRO</name>
<dbReference type="InterPro" id="IPR052370">
    <property type="entry name" value="Meta-cleavage_hydrolase"/>
</dbReference>
<evidence type="ECO:0000259" key="1">
    <source>
        <dbReference type="Pfam" id="PF12697"/>
    </source>
</evidence>
<proteinExistence type="predicted"/>
<dbReference type="PANTHER" id="PTHR43139:SF22">
    <property type="entry name" value="AB HYDROLASE-1 DOMAIN-CONTAINING PROTEIN"/>
    <property type="match status" value="1"/>
</dbReference>
<comment type="caution">
    <text evidence="2">The sequence shown here is derived from an EMBL/GenBank/DDBJ whole genome shotgun (WGS) entry which is preliminary data.</text>
</comment>
<dbReference type="Pfam" id="PF12697">
    <property type="entry name" value="Abhydrolase_6"/>
    <property type="match status" value="1"/>
</dbReference>
<feature type="domain" description="AB hydrolase-1" evidence="1">
    <location>
        <begin position="53"/>
        <end position="266"/>
    </location>
</feature>
<dbReference type="Proteomes" id="UP001168098">
    <property type="component" value="Unassembled WGS sequence"/>
</dbReference>
<protein>
    <recommendedName>
        <fullName evidence="1">AB hydrolase-1 domain-containing protein</fullName>
    </recommendedName>
</protein>
<dbReference type="PANTHER" id="PTHR43139">
    <property type="entry name" value="SI:DKEY-122A22.2"/>
    <property type="match status" value="1"/>
</dbReference>
<dbReference type="InterPro" id="IPR029058">
    <property type="entry name" value="AB_hydrolase_fold"/>
</dbReference>
<dbReference type="AlphaFoldDB" id="A0AA39E2H2"/>
<organism evidence="2 3">
    <name type="scientific">Vitis rotundifolia</name>
    <name type="common">Muscadine grape</name>
    <dbReference type="NCBI Taxonomy" id="103349"/>
    <lineage>
        <taxon>Eukaryota</taxon>
        <taxon>Viridiplantae</taxon>
        <taxon>Streptophyta</taxon>
        <taxon>Embryophyta</taxon>
        <taxon>Tracheophyta</taxon>
        <taxon>Spermatophyta</taxon>
        <taxon>Magnoliopsida</taxon>
        <taxon>eudicotyledons</taxon>
        <taxon>Gunneridae</taxon>
        <taxon>Pentapetalae</taxon>
        <taxon>rosids</taxon>
        <taxon>Vitales</taxon>
        <taxon>Vitaceae</taxon>
        <taxon>Viteae</taxon>
        <taxon>Vitis</taxon>
    </lineage>
</organism>
<evidence type="ECO:0000313" key="2">
    <source>
        <dbReference type="EMBL" id="KAJ9704784.1"/>
    </source>
</evidence>
<evidence type="ECO:0000313" key="3">
    <source>
        <dbReference type="Proteomes" id="UP001168098"/>
    </source>
</evidence>
<dbReference type="Gene3D" id="3.40.50.1820">
    <property type="entry name" value="alpha/beta hydrolase"/>
    <property type="match status" value="1"/>
</dbReference>